<protein>
    <submittedName>
        <fullName evidence="1">Uncharacterized protein</fullName>
    </submittedName>
</protein>
<evidence type="ECO:0000313" key="1">
    <source>
        <dbReference type="EMBL" id="QHT92921.1"/>
    </source>
</evidence>
<organism evidence="1">
    <name type="scientific">viral metagenome</name>
    <dbReference type="NCBI Taxonomy" id="1070528"/>
    <lineage>
        <taxon>unclassified sequences</taxon>
        <taxon>metagenomes</taxon>
        <taxon>organismal metagenomes</taxon>
    </lineage>
</organism>
<sequence length="203" mass="23096">MAINRCFDTFIPVTNASDYLNTTRQKTLFNEVNNNVNRFNTANPKKLNGSTYNKNFSVSQTNNVEGVKGCLVFANNYQLLLDITKGETIVTNQNISCDGNTNERMNAPVFDAWSGNLYSVNYAQHDVGNILQYDQTNCIYDVDPDHLLFYNSCPLTDLTDYPPEWFNVVDISFNNTAYYIEANRAQILNGFNYPEKVIFGNNL</sequence>
<proteinExistence type="predicted"/>
<name>A0A6C0II60_9ZZZZ</name>
<accession>A0A6C0II60</accession>
<dbReference type="EMBL" id="MN740196">
    <property type="protein sequence ID" value="QHT92921.1"/>
    <property type="molecule type" value="Genomic_DNA"/>
</dbReference>
<dbReference type="AlphaFoldDB" id="A0A6C0II60"/>
<reference evidence="1" key="1">
    <citation type="journal article" date="2020" name="Nature">
        <title>Giant virus diversity and host interactions through global metagenomics.</title>
        <authorList>
            <person name="Schulz F."/>
            <person name="Roux S."/>
            <person name="Paez-Espino D."/>
            <person name="Jungbluth S."/>
            <person name="Walsh D.A."/>
            <person name="Denef V.J."/>
            <person name="McMahon K.D."/>
            <person name="Konstantinidis K.T."/>
            <person name="Eloe-Fadrosh E.A."/>
            <person name="Kyrpides N.C."/>
            <person name="Woyke T."/>
        </authorList>
    </citation>
    <scope>NUCLEOTIDE SEQUENCE</scope>
    <source>
        <strain evidence="1">GVMAG-M-3300023184-89</strain>
    </source>
</reference>